<accession>A0A9X0CPX2</accession>
<reference evidence="1" key="1">
    <citation type="submission" date="2023-01" db="EMBL/GenBank/DDBJ databases">
        <title>Genome assembly of the deep-sea coral Lophelia pertusa.</title>
        <authorList>
            <person name="Herrera S."/>
            <person name="Cordes E."/>
        </authorList>
    </citation>
    <scope>NUCLEOTIDE SEQUENCE</scope>
    <source>
        <strain evidence="1">USNM1676648</strain>
        <tissue evidence="1">Polyp</tissue>
    </source>
</reference>
<dbReference type="AlphaFoldDB" id="A0A9X0CPX2"/>
<dbReference type="EMBL" id="MU826843">
    <property type="protein sequence ID" value="KAJ7371667.1"/>
    <property type="molecule type" value="Genomic_DNA"/>
</dbReference>
<gene>
    <name evidence="1" type="ORF">OS493_023692</name>
</gene>
<keyword evidence="2" id="KW-1185">Reference proteome</keyword>
<evidence type="ECO:0000313" key="1">
    <source>
        <dbReference type="EMBL" id="KAJ7371667.1"/>
    </source>
</evidence>
<comment type="caution">
    <text evidence="1">The sequence shown here is derived from an EMBL/GenBank/DDBJ whole genome shotgun (WGS) entry which is preliminary data.</text>
</comment>
<dbReference type="Proteomes" id="UP001163046">
    <property type="component" value="Unassembled WGS sequence"/>
</dbReference>
<sequence length="71" mass="7724">MYVSLAASSSSILRSAVEVFETVERNEDDELQGSLERVIEQVISKAEGGGIHYFVVVNFLGTGRTLVSFGK</sequence>
<name>A0A9X0CPX2_9CNID</name>
<organism evidence="1 2">
    <name type="scientific">Desmophyllum pertusum</name>
    <dbReference type="NCBI Taxonomy" id="174260"/>
    <lineage>
        <taxon>Eukaryota</taxon>
        <taxon>Metazoa</taxon>
        <taxon>Cnidaria</taxon>
        <taxon>Anthozoa</taxon>
        <taxon>Hexacorallia</taxon>
        <taxon>Scleractinia</taxon>
        <taxon>Caryophylliina</taxon>
        <taxon>Caryophylliidae</taxon>
        <taxon>Desmophyllum</taxon>
    </lineage>
</organism>
<evidence type="ECO:0000313" key="2">
    <source>
        <dbReference type="Proteomes" id="UP001163046"/>
    </source>
</evidence>
<proteinExistence type="predicted"/>
<protein>
    <submittedName>
        <fullName evidence="1">Uncharacterized protein</fullName>
    </submittedName>
</protein>